<dbReference type="AlphaFoldDB" id="A0A0V1GB04"/>
<dbReference type="Proteomes" id="UP000055024">
    <property type="component" value="Unassembled WGS sequence"/>
</dbReference>
<dbReference type="EMBL" id="JYDP01003731">
    <property type="protein sequence ID" value="KRY95486.1"/>
    <property type="molecule type" value="Genomic_DNA"/>
</dbReference>
<proteinExistence type="predicted"/>
<evidence type="ECO:0000313" key="3">
    <source>
        <dbReference type="Proteomes" id="UP000055024"/>
    </source>
</evidence>
<protein>
    <submittedName>
        <fullName evidence="2">Uncharacterized protein</fullName>
    </submittedName>
</protein>
<organism evidence="2 3">
    <name type="scientific">Trichinella zimbabwensis</name>
    <dbReference type="NCBI Taxonomy" id="268475"/>
    <lineage>
        <taxon>Eukaryota</taxon>
        <taxon>Metazoa</taxon>
        <taxon>Ecdysozoa</taxon>
        <taxon>Nematoda</taxon>
        <taxon>Enoplea</taxon>
        <taxon>Dorylaimia</taxon>
        <taxon>Trichinellida</taxon>
        <taxon>Trichinellidae</taxon>
        <taxon>Trichinella</taxon>
    </lineage>
</organism>
<sequence>MEPMGNANPPPPNQSAIRRNVTSKELPVTYQCRERKELQNSSVEMTQPVIINVI</sequence>
<comment type="caution">
    <text evidence="2">The sequence shown here is derived from an EMBL/GenBank/DDBJ whole genome shotgun (WGS) entry which is preliminary data.</text>
</comment>
<evidence type="ECO:0000313" key="2">
    <source>
        <dbReference type="EMBL" id="KRY95486.1"/>
    </source>
</evidence>
<evidence type="ECO:0000256" key="1">
    <source>
        <dbReference type="SAM" id="MobiDB-lite"/>
    </source>
</evidence>
<gene>
    <name evidence="2" type="ORF">T11_13946</name>
</gene>
<name>A0A0V1GB04_9BILA</name>
<reference evidence="2 3" key="1">
    <citation type="submission" date="2015-01" db="EMBL/GenBank/DDBJ databases">
        <title>Evolution of Trichinella species and genotypes.</title>
        <authorList>
            <person name="Korhonen P.K."/>
            <person name="Edoardo P."/>
            <person name="Giuseppe L.R."/>
            <person name="Gasser R.B."/>
        </authorList>
    </citation>
    <scope>NUCLEOTIDE SEQUENCE [LARGE SCALE GENOMIC DNA]</scope>
    <source>
        <strain evidence="2">ISS1029</strain>
    </source>
</reference>
<accession>A0A0V1GB04</accession>
<feature type="region of interest" description="Disordered" evidence="1">
    <location>
        <begin position="1"/>
        <end position="26"/>
    </location>
</feature>
<keyword evidence="3" id="KW-1185">Reference proteome</keyword>